<dbReference type="InterPro" id="IPR023214">
    <property type="entry name" value="HAD_sf"/>
</dbReference>
<name>A0A9Y1BMD7_9ARCH</name>
<dbReference type="InterPro" id="IPR050155">
    <property type="entry name" value="HAD-like_hydrolase_sf"/>
</dbReference>
<dbReference type="GO" id="GO:0006281">
    <property type="term" value="P:DNA repair"/>
    <property type="evidence" value="ECO:0007669"/>
    <property type="project" value="TreeGrafter"/>
</dbReference>
<dbReference type="Gene3D" id="3.40.50.1000">
    <property type="entry name" value="HAD superfamily/HAD-like"/>
    <property type="match status" value="1"/>
</dbReference>
<dbReference type="InterPro" id="IPR036412">
    <property type="entry name" value="HAD-like_sf"/>
</dbReference>
<accession>A0A9Y1BMD7</accession>
<dbReference type="InterPro" id="IPR006439">
    <property type="entry name" value="HAD-SF_hydro_IA"/>
</dbReference>
<keyword evidence="2" id="KW-0378">Hydrolase</keyword>
<dbReference type="EMBL" id="CP084166">
    <property type="protein sequence ID" value="UJG40939.1"/>
    <property type="molecule type" value="Genomic_DNA"/>
</dbReference>
<dbReference type="SFLD" id="SFLDG01129">
    <property type="entry name" value="C1.5:_HAD__Beta-PGM__Phosphata"/>
    <property type="match status" value="1"/>
</dbReference>
<dbReference type="SFLD" id="SFLDS00003">
    <property type="entry name" value="Haloacid_Dehalogenase"/>
    <property type="match status" value="1"/>
</dbReference>
<dbReference type="Proteomes" id="UP001201020">
    <property type="component" value="Chromosome"/>
</dbReference>
<reference evidence="2" key="1">
    <citation type="journal article" date="2022" name="Nat. Microbiol.">
        <title>Unique mobile elements and scalable gene flow at the prokaryote-eukaryote boundary revealed by circularized Asgard archaea genomes.</title>
        <authorList>
            <person name="Wu F."/>
            <person name="Speth D.R."/>
            <person name="Philosof A."/>
            <person name="Cremiere A."/>
            <person name="Narayanan A."/>
            <person name="Barco R.A."/>
            <person name="Connon S.A."/>
            <person name="Amend J.P."/>
            <person name="Antoshechkin I.A."/>
            <person name="Orphan V.J."/>
        </authorList>
    </citation>
    <scope>NUCLEOTIDE SEQUENCE</scope>
    <source>
        <strain evidence="2">PM71</strain>
    </source>
</reference>
<dbReference type="PANTHER" id="PTHR43434">
    <property type="entry name" value="PHOSPHOGLYCOLATE PHOSPHATASE"/>
    <property type="match status" value="1"/>
</dbReference>
<dbReference type="NCBIfam" id="TIGR01549">
    <property type="entry name" value="HAD-SF-IA-v1"/>
    <property type="match status" value="1"/>
</dbReference>
<dbReference type="PANTHER" id="PTHR43434:SF1">
    <property type="entry name" value="PHOSPHOGLYCOLATE PHOSPHATASE"/>
    <property type="match status" value="1"/>
</dbReference>
<sequence>MVTFQIENSKLKNIELVCIDKDGTVLTYDMYFPVMKKRAEELVKRYNLPNETKKDILEIMGLDSNEQIIMGGRIHMPRLENIRATIDFLRKNSVNASFKEISDLFNEIDEIVDLSKHTKVYPGIEMFLKTLKEKNVKIVMTTFDSTDAAKRHLKNSKLLEYFDLVLGIDEDSPYNPKPAPDMLQYSCKLLEVDPHRSVVIGDDNNDMLLAKNAGALAAIGVLTGRSKREDLKNADFIIDSINDIKIK</sequence>
<protein>
    <submittedName>
        <fullName evidence="2">HAD family hydrolase</fullName>
    </submittedName>
</protein>
<dbReference type="GO" id="GO:0008967">
    <property type="term" value="F:phosphoglycolate phosphatase activity"/>
    <property type="evidence" value="ECO:0007669"/>
    <property type="project" value="TreeGrafter"/>
</dbReference>
<organism evidence="2">
    <name type="scientific">Candidatus Heimdallarchaeum aukensis</name>
    <dbReference type="NCBI Taxonomy" id="2876573"/>
    <lineage>
        <taxon>Archaea</taxon>
        <taxon>Promethearchaeati</taxon>
        <taxon>Candidatus Heimdallarchaeota</taxon>
        <taxon>Candidatus Heimdallarchaeia (ex Rinke et al. 2021) (nom. nud.)</taxon>
        <taxon>Candidatus Heimdallarchaeales</taxon>
        <taxon>Candidatus Heimdallarchaeaceae</taxon>
        <taxon>Candidatus Heimdallarchaeum</taxon>
    </lineage>
</organism>
<evidence type="ECO:0000256" key="1">
    <source>
        <dbReference type="ARBA" id="ARBA00007958"/>
    </source>
</evidence>
<dbReference type="AlphaFoldDB" id="A0A9Y1BMD7"/>
<dbReference type="Pfam" id="PF00702">
    <property type="entry name" value="Hydrolase"/>
    <property type="match status" value="1"/>
</dbReference>
<evidence type="ECO:0000313" key="2">
    <source>
        <dbReference type="EMBL" id="UJG40939.1"/>
    </source>
</evidence>
<dbReference type="SUPFAM" id="SSF56784">
    <property type="entry name" value="HAD-like"/>
    <property type="match status" value="1"/>
</dbReference>
<proteinExistence type="inferred from homology"/>
<gene>
    <name evidence="2" type="ORF">K9W45_00425</name>
</gene>
<comment type="similarity">
    <text evidence="1">Belongs to the HAD-like hydrolase superfamily.</text>
</comment>